<evidence type="ECO:0000256" key="1">
    <source>
        <dbReference type="SAM" id="SignalP"/>
    </source>
</evidence>
<keyword evidence="1" id="KW-0732">Signal</keyword>
<sequence length="229" mass="26324">MLRKLNLSIIFAFVLSLNMFSQTTSTTTSGSTKFDINQFHGIVAEPKGSSVQGSQYYQEEFLDAHISVVNNQIVAVRYNVVNDEMEFERGGQVLQMYKTDSLTVSFLKINKVFKVVEYDFKGQTNKGFLIANTQNDKVNFFMKEVITYVPFKDALSSYTQPVSAHYRKDKNAYFIEINNKITEMPNKKKSLLKLFPNNVDAIEKFLKTYKTDFDSKSDLITLTNFLNKL</sequence>
<evidence type="ECO:0008006" key="4">
    <source>
        <dbReference type="Google" id="ProtNLM"/>
    </source>
</evidence>
<name>A0ABW5Z9H6_9FLAO</name>
<reference evidence="3" key="1">
    <citation type="journal article" date="2019" name="Int. J. Syst. Evol. Microbiol.">
        <title>The Global Catalogue of Microorganisms (GCM) 10K type strain sequencing project: providing services to taxonomists for standard genome sequencing and annotation.</title>
        <authorList>
            <consortium name="The Broad Institute Genomics Platform"/>
            <consortium name="The Broad Institute Genome Sequencing Center for Infectious Disease"/>
            <person name="Wu L."/>
            <person name="Ma J."/>
        </authorList>
    </citation>
    <scope>NUCLEOTIDE SEQUENCE [LARGE SCALE GENOMIC DNA]</scope>
    <source>
        <strain evidence="3">KCTC 52644</strain>
    </source>
</reference>
<accession>A0ABW5Z9H6</accession>
<comment type="caution">
    <text evidence="2">The sequence shown here is derived from an EMBL/GenBank/DDBJ whole genome shotgun (WGS) entry which is preliminary data.</text>
</comment>
<protein>
    <recommendedName>
        <fullName evidence="4">Secreted protein</fullName>
    </recommendedName>
</protein>
<keyword evidence="3" id="KW-1185">Reference proteome</keyword>
<feature type="chain" id="PRO_5046087718" description="Secreted protein" evidence="1">
    <location>
        <begin position="22"/>
        <end position="229"/>
    </location>
</feature>
<dbReference type="EMBL" id="JBHUOL010000012">
    <property type="protein sequence ID" value="MFD2908748.1"/>
    <property type="molecule type" value="Genomic_DNA"/>
</dbReference>
<evidence type="ECO:0000313" key="2">
    <source>
        <dbReference type="EMBL" id="MFD2908748.1"/>
    </source>
</evidence>
<dbReference type="RefSeq" id="WP_379806563.1">
    <property type="nucleotide sequence ID" value="NZ_JBHUOL010000012.1"/>
</dbReference>
<evidence type="ECO:0000313" key="3">
    <source>
        <dbReference type="Proteomes" id="UP001597549"/>
    </source>
</evidence>
<organism evidence="2 3">
    <name type="scientific">Flavobacterium ardleyense</name>
    <dbReference type="NCBI Taxonomy" id="2038737"/>
    <lineage>
        <taxon>Bacteria</taxon>
        <taxon>Pseudomonadati</taxon>
        <taxon>Bacteroidota</taxon>
        <taxon>Flavobacteriia</taxon>
        <taxon>Flavobacteriales</taxon>
        <taxon>Flavobacteriaceae</taxon>
        <taxon>Flavobacterium</taxon>
    </lineage>
</organism>
<dbReference type="Proteomes" id="UP001597549">
    <property type="component" value="Unassembled WGS sequence"/>
</dbReference>
<proteinExistence type="predicted"/>
<feature type="signal peptide" evidence="1">
    <location>
        <begin position="1"/>
        <end position="21"/>
    </location>
</feature>
<gene>
    <name evidence="2" type="ORF">ACFSX9_08350</name>
</gene>